<evidence type="ECO:0000256" key="1">
    <source>
        <dbReference type="ARBA" id="ARBA00004370"/>
    </source>
</evidence>
<dbReference type="PANTHER" id="PTHR30332">
    <property type="entry name" value="PROBABLE GENERAL SECRETION PATHWAY PROTEIN D"/>
    <property type="match status" value="1"/>
</dbReference>
<feature type="compositionally biased region" description="Basic and acidic residues" evidence="5">
    <location>
        <begin position="226"/>
        <end position="239"/>
    </location>
</feature>
<keyword evidence="7" id="KW-0614">Plasmid</keyword>
<evidence type="ECO:0000256" key="4">
    <source>
        <dbReference type="RuleBase" id="RU004003"/>
    </source>
</evidence>
<feature type="compositionally biased region" description="Gly residues" evidence="5">
    <location>
        <begin position="202"/>
        <end position="211"/>
    </location>
</feature>
<dbReference type="GO" id="GO:0015627">
    <property type="term" value="C:type II protein secretion system complex"/>
    <property type="evidence" value="ECO:0007669"/>
    <property type="project" value="TreeGrafter"/>
</dbReference>
<keyword evidence="3" id="KW-0472">Membrane</keyword>
<evidence type="ECO:0000256" key="3">
    <source>
        <dbReference type="ARBA" id="ARBA00023136"/>
    </source>
</evidence>
<geneLocation type="plasmid" evidence="7">
    <name>pMG4_1215</name>
</geneLocation>
<dbReference type="EMBL" id="MK569690">
    <property type="protein sequence ID" value="QOC74182.1"/>
    <property type="molecule type" value="Genomic_DNA"/>
</dbReference>
<dbReference type="RefSeq" id="WP_054076240.1">
    <property type="nucleotide sequence ID" value="NZ_MK569690.1"/>
</dbReference>
<reference evidence="7" key="1">
    <citation type="submission" date="2019-02" db="EMBL/GenBank/DDBJ databases">
        <authorList>
            <person name="Taiaroa G."/>
            <person name="Butler M."/>
            <person name="Lamont I."/>
            <person name="Black M."/>
            <person name="Poulter J."/>
            <person name="Zhao M."/>
            <person name="Poulter R."/>
        </authorList>
    </citation>
    <scope>NUCLEOTIDE SEQUENCE</scope>
    <source>
        <strain evidence="7">1215</strain>
        <plasmid evidence="7">pMG4_1215</plasmid>
    </source>
</reference>
<protein>
    <submittedName>
        <fullName evidence="7">MSHA bioCDSsis protein MshL</fullName>
    </submittedName>
</protein>
<evidence type="ECO:0000256" key="2">
    <source>
        <dbReference type="ARBA" id="ARBA00022729"/>
    </source>
</evidence>
<feature type="domain" description="Type II/III secretion system secretin-like" evidence="6">
    <location>
        <begin position="436"/>
        <end position="617"/>
    </location>
</feature>
<evidence type="ECO:0000256" key="5">
    <source>
        <dbReference type="SAM" id="MobiDB-lite"/>
    </source>
</evidence>
<evidence type="ECO:0000313" key="7">
    <source>
        <dbReference type="EMBL" id="QOC74182.1"/>
    </source>
</evidence>
<accession>A0A7L7TFV4</accession>
<dbReference type="InterPro" id="IPR050810">
    <property type="entry name" value="Bact_Secretion_Sys_Channel"/>
</dbReference>
<dbReference type="GO" id="GO:0009306">
    <property type="term" value="P:protein secretion"/>
    <property type="evidence" value="ECO:0007669"/>
    <property type="project" value="InterPro"/>
</dbReference>
<dbReference type="Pfam" id="PF00263">
    <property type="entry name" value="Secretin"/>
    <property type="match status" value="1"/>
</dbReference>
<dbReference type="GO" id="GO:0016020">
    <property type="term" value="C:membrane"/>
    <property type="evidence" value="ECO:0007669"/>
    <property type="project" value="UniProtKB-SubCell"/>
</dbReference>
<evidence type="ECO:0000259" key="6">
    <source>
        <dbReference type="Pfam" id="PF00263"/>
    </source>
</evidence>
<keyword evidence="2" id="KW-0732">Signal</keyword>
<name>A0A7L7TFV4_PSESF</name>
<dbReference type="AlphaFoldDB" id="A0A7L7TFV4"/>
<dbReference type="InterPro" id="IPR004846">
    <property type="entry name" value="T2SS/T3SS_dom"/>
</dbReference>
<dbReference type="PANTHER" id="PTHR30332:SF24">
    <property type="entry name" value="SECRETIN GSPD-RELATED"/>
    <property type="match status" value="1"/>
</dbReference>
<organism evidence="7">
    <name type="scientific">Pseudomonas syringae pv. actinidiae</name>
    <dbReference type="NCBI Taxonomy" id="103796"/>
    <lineage>
        <taxon>Bacteria</taxon>
        <taxon>Pseudomonadati</taxon>
        <taxon>Pseudomonadota</taxon>
        <taxon>Gammaproteobacteria</taxon>
        <taxon>Pseudomonadales</taxon>
        <taxon>Pseudomonadaceae</taxon>
        <taxon>Pseudomonas</taxon>
        <taxon>Pseudomonas syringae</taxon>
    </lineage>
</organism>
<sequence>MNNFAKLMLASVIGATLSGCLQNIPKGAEGGSYSKMMDELAELKAQSEQSQRNQRIKITNGPLMTGKTMPLVRSPWLQDKRISLAINKPINGNELAKSLLSQGLNITSTMPLDTYTYAGYGFTNVDAETAMRLIFPSMGLDYVVDNDRRIVTIVPMRAKQWTLNINSQRSTNFTSASLSGTLDVGASLASSLNSASSANGSSGMGGGGLGGVPQSSGSGSGGEGSEGERSGTSKLESKSDFWKSMKEELDNRVSVLVPVSSNTVVPGVINTAAGMPINGMPPLPVGNMEPMAAADTSRSTDMYRSQKLGTVSVNPDTGTITVQAPKWLQNEIDEYIKGVSREFNTAIHFEGRLILVSTTKDKSEGLDLTAFASFANSKLGMIINNNPAGGITISPSMPGTPGSPPVMTPGGSVIGSTGLGLSVLKGNPANLFVNYLSSIGDVTVTQRPAIATTSGAPAEFRRIETDLFSQVSQSAVAGTQSSSVATTNTQIPIRFGTLLRVNPKIDLETGIIRTQLTLNVAVRSQVKTIDQYLTDANGTTKVPTQITLPANIDYNGEALLRDGDTIIIGGQMETDETNSGSGVTGYEKAGPLAGLIGSTKSQNRVSTYYFVLTARVYERGNERRPGA</sequence>
<comment type="similarity">
    <text evidence="4">Belongs to the bacterial secretin family.</text>
</comment>
<dbReference type="PROSITE" id="PS51257">
    <property type="entry name" value="PROKAR_LIPOPROTEIN"/>
    <property type="match status" value="1"/>
</dbReference>
<feature type="region of interest" description="Disordered" evidence="5">
    <location>
        <begin position="195"/>
        <end position="239"/>
    </location>
</feature>
<proteinExistence type="inferred from homology"/>
<comment type="subcellular location">
    <subcellularLocation>
        <location evidence="1">Membrane</location>
    </subcellularLocation>
</comment>